<proteinExistence type="predicted"/>
<dbReference type="RefSeq" id="WP_127029080.1">
    <property type="nucleotide sequence ID" value="NZ_RYFG02000100.1"/>
</dbReference>
<comment type="caution">
    <text evidence="1">The sequence shown here is derived from an EMBL/GenBank/DDBJ whole genome shotgun (WGS) entry which is preliminary data.</text>
</comment>
<accession>A0ABY3CCP6</accession>
<reference evidence="1 2" key="1">
    <citation type="journal article" date="2019" name="Antonie Van Leeuwenhoek">
        <title>Description of 'Ca. Methylobacter oryzae' KRF1, a novel species from the environmentally important Methylobacter clade 2.</title>
        <authorList>
            <person name="Khatri K."/>
            <person name="Mohite J.A."/>
            <person name="Pandit P.S."/>
            <person name="Bahulikar R."/>
            <person name="Rahalkar M.C."/>
        </authorList>
    </citation>
    <scope>NUCLEOTIDE SEQUENCE [LARGE SCALE GENOMIC DNA]</scope>
    <source>
        <strain evidence="1 2">KRF1</strain>
    </source>
</reference>
<keyword evidence="2" id="KW-1185">Reference proteome</keyword>
<protein>
    <submittedName>
        <fullName evidence="1">Uncharacterized protein</fullName>
    </submittedName>
</protein>
<name>A0ABY3CCP6_9GAMM</name>
<evidence type="ECO:0000313" key="1">
    <source>
        <dbReference type="EMBL" id="TRW94224.1"/>
    </source>
</evidence>
<evidence type="ECO:0000313" key="2">
    <source>
        <dbReference type="Proteomes" id="UP000733744"/>
    </source>
</evidence>
<gene>
    <name evidence="1" type="ORF">EKO24_012300</name>
</gene>
<organism evidence="1 2">
    <name type="scientific">Candidatus Methylobacter oryzae</name>
    <dbReference type="NCBI Taxonomy" id="2497749"/>
    <lineage>
        <taxon>Bacteria</taxon>
        <taxon>Pseudomonadati</taxon>
        <taxon>Pseudomonadota</taxon>
        <taxon>Gammaproteobacteria</taxon>
        <taxon>Methylococcales</taxon>
        <taxon>Methylococcaceae</taxon>
        <taxon>Methylobacter</taxon>
    </lineage>
</organism>
<sequence length="110" mass="12955">MKAMLSAILMMICCLYSGVNWARSNFGFYFGAPLYPYPYYRDPFYYPYYPPNVITIPAAPPVYIQQPPPTIQQYPHGYWYYCRPLEGYYPYIKECPGGWQQVEPIPPSPR</sequence>
<dbReference type="EMBL" id="RYFG02000100">
    <property type="protein sequence ID" value="TRW94224.1"/>
    <property type="molecule type" value="Genomic_DNA"/>
</dbReference>
<dbReference type="Proteomes" id="UP000733744">
    <property type="component" value="Unassembled WGS sequence"/>
</dbReference>